<dbReference type="GO" id="GO:0045454">
    <property type="term" value="P:cell redox homeostasis"/>
    <property type="evidence" value="ECO:0007669"/>
    <property type="project" value="TreeGrafter"/>
</dbReference>
<evidence type="ECO:0000313" key="2">
    <source>
        <dbReference type="EMBL" id="MBR8644539.1"/>
    </source>
</evidence>
<gene>
    <name evidence="2" type="ORF">KEH51_08190</name>
</gene>
<accession>A0A941FKP1</accession>
<dbReference type="Gene3D" id="3.40.30.10">
    <property type="entry name" value="Glutaredoxin"/>
    <property type="match status" value="1"/>
</dbReference>
<dbReference type="InterPro" id="IPR002109">
    <property type="entry name" value="Glutaredoxin"/>
</dbReference>
<dbReference type="GO" id="GO:0009055">
    <property type="term" value="F:electron transfer activity"/>
    <property type="evidence" value="ECO:0007669"/>
    <property type="project" value="TreeGrafter"/>
</dbReference>
<dbReference type="Pfam" id="PF00462">
    <property type="entry name" value="Glutaredoxin"/>
    <property type="match status" value="1"/>
</dbReference>
<comment type="caution">
    <text evidence="2">The sequence shown here is derived from an EMBL/GenBank/DDBJ whole genome shotgun (WGS) entry which is preliminary data.</text>
</comment>
<protein>
    <submittedName>
        <fullName evidence="2">Glutaredoxin family protein</fullName>
    </submittedName>
</protein>
<evidence type="ECO:0000313" key="3">
    <source>
        <dbReference type="Proteomes" id="UP000680045"/>
    </source>
</evidence>
<dbReference type="InterPro" id="IPR051548">
    <property type="entry name" value="Grx-like_ET"/>
</dbReference>
<dbReference type="PANTHER" id="PTHR34386:SF1">
    <property type="entry name" value="GLUTAREDOXIN-LIKE PROTEIN NRDH"/>
    <property type="match status" value="1"/>
</dbReference>
<sequence length="103" mass="12026">MGEALSVVVWSKQGCHYCEEVKQYLKEKKIAYQTVDVTNHDDRRDILEIKYGVRYVPIIEIGRGSKYESVTEIGIPHLEKYLNEYNNKKKSRLNPKINPTILV</sequence>
<proteinExistence type="predicted"/>
<dbReference type="Proteomes" id="UP000680045">
    <property type="component" value="Unassembled WGS sequence"/>
</dbReference>
<evidence type="ECO:0000259" key="1">
    <source>
        <dbReference type="Pfam" id="PF00462"/>
    </source>
</evidence>
<name>A0A941FKP1_9BACI</name>
<feature type="domain" description="Glutaredoxin" evidence="1">
    <location>
        <begin position="7"/>
        <end position="62"/>
    </location>
</feature>
<dbReference type="PANTHER" id="PTHR34386">
    <property type="entry name" value="GLUTAREDOXIN"/>
    <property type="match status" value="1"/>
</dbReference>
<dbReference type="AlphaFoldDB" id="A0A941FKP1"/>
<dbReference type="InterPro" id="IPR036249">
    <property type="entry name" value="Thioredoxin-like_sf"/>
</dbReference>
<dbReference type="EMBL" id="JAGTPW010000011">
    <property type="protein sequence ID" value="MBR8644539.1"/>
    <property type="molecule type" value="Genomic_DNA"/>
</dbReference>
<organism evidence="2 3">
    <name type="scientific">Peribacillus frigoritolerans</name>
    <dbReference type="NCBI Taxonomy" id="450367"/>
    <lineage>
        <taxon>Bacteria</taxon>
        <taxon>Bacillati</taxon>
        <taxon>Bacillota</taxon>
        <taxon>Bacilli</taxon>
        <taxon>Bacillales</taxon>
        <taxon>Bacillaceae</taxon>
        <taxon>Peribacillus</taxon>
    </lineage>
</organism>
<dbReference type="CDD" id="cd02976">
    <property type="entry name" value="NrdH"/>
    <property type="match status" value="1"/>
</dbReference>
<dbReference type="PROSITE" id="PS51354">
    <property type="entry name" value="GLUTAREDOXIN_2"/>
    <property type="match status" value="1"/>
</dbReference>
<dbReference type="SUPFAM" id="SSF52833">
    <property type="entry name" value="Thioredoxin-like"/>
    <property type="match status" value="1"/>
</dbReference>
<reference evidence="2" key="1">
    <citation type="submission" date="2021-04" db="EMBL/GenBank/DDBJ databases">
        <title>Whole genome sequencing of Enterococci isolates from hospitalized patients.</title>
        <authorList>
            <person name="Ogoti B.M."/>
            <person name="Onyambu F.G."/>
        </authorList>
    </citation>
    <scope>NUCLEOTIDE SEQUENCE</scope>
    <source>
        <strain evidence="2">242</strain>
    </source>
</reference>